<dbReference type="GO" id="GO:0004674">
    <property type="term" value="F:protein serine/threonine kinase activity"/>
    <property type="evidence" value="ECO:0007669"/>
    <property type="project" value="UniProtKB-KW"/>
</dbReference>
<dbReference type="Proteomes" id="UP000198539">
    <property type="component" value="Unassembled WGS sequence"/>
</dbReference>
<sequence length="157" mass="17165">MKLTIAVAALFVSASSALACPDYTLWGNETYEVTGDQLYTPRSFSVVAGGDTNLERCRIRSPTWNGAMPGFVISKPDFSITVRGVAGYELEFRTVSSCDTVLLINTAGANWYFDDDDNGNADAKIRLTRPSGDGIYDVWIGTYNGDYCDAQLIVETF</sequence>
<protein>
    <submittedName>
        <fullName evidence="2">Non-specific serine/threonine protein kinase</fullName>
    </submittedName>
</protein>
<dbReference type="OrthoDB" id="5973611at2"/>
<keyword evidence="2" id="KW-0808">Transferase</keyword>
<reference evidence="2 3" key="1">
    <citation type="submission" date="2016-10" db="EMBL/GenBank/DDBJ databases">
        <authorList>
            <person name="de Groot N.N."/>
        </authorList>
    </citation>
    <scope>NUCLEOTIDE SEQUENCE [LARGE SCALE GENOMIC DNA]</scope>
    <source>
        <strain evidence="2 3">CGMCC 1.8894</strain>
    </source>
</reference>
<name>A0A1H2VVQ0_9RHOB</name>
<feature type="chain" id="PRO_5011558446" evidence="1">
    <location>
        <begin position="20"/>
        <end position="157"/>
    </location>
</feature>
<keyword evidence="1" id="KW-0732">Signal</keyword>
<dbReference type="RefSeq" id="WP_092886633.1">
    <property type="nucleotide sequence ID" value="NZ_CP061498.1"/>
</dbReference>
<dbReference type="PROSITE" id="PS51257">
    <property type="entry name" value="PROKAR_LIPOPROTEIN"/>
    <property type="match status" value="1"/>
</dbReference>
<gene>
    <name evidence="2" type="ORF">SAMN04488238_103187</name>
</gene>
<keyword evidence="3" id="KW-1185">Reference proteome</keyword>
<feature type="signal peptide" evidence="1">
    <location>
        <begin position="1"/>
        <end position="19"/>
    </location>
</feature>
<evidence type="ECO:0000313" key="3">
    <source>
        <dbReference type="Proteomes" id="UP000198539"/>
    </source>
</evidence>
<evidence type="ECO:0000313" key="2">
    <source>
        <dbReference type="EMBL" id="SDW72363.1"/>
    </source>
</evidence>
<keyword evidence="2" id="KW-0418">Kinase</keyword>
<accession>A0A1H2VVQ0</accession>
<evidence type="ECO:0000256" key="1">
    <source>
        <dbReference type="SAM" id="SignalP"/>
    </source>
</evidence>
<dbReference type="AlphaFoldDB" id="A0A1H2VVQ0"/>
<dbReference type="STRING" id="564137.SAMN04488238_103187"/>
<organism evidence="2 3">
    <name type="scientific">Roseicitreum antarcticum</name>
    <dbReference type="NCBI Taxonomy" id="564137"/>
    <lineage>
        <taxon>Bacteria</taxon>
        <taxon>Pseudomonadati</taxon>
        <taxon>Pseudomonadota</taxon>
        <taxon>Alphaproteobacteria</taxon>
        <taxon>Rhodobacterales</taxon>
        <taxon>Paracoccaceae</taxon>
        <taxon>Roseicitreum</taxon>
    </lineage>
</organism>
<proteinExistence type="predicted"/>
<keyword evidence="2" id="KW-0723">Serine/threonine-protein kinase</keyword>
<dbReference type="EMBL" id="FNOM01000003">
    <property type="protein sequence ID" value="SDW72363.1"/>
    <property type="molecule type" value="Genomic_DNA"/>
</dbReference>